<protein>
    <submittedName>
        <fullName evidence="2">ChuX/HutX family heme-like substrate-binding protein</fullName>
    </submittedName>
</protein>
<dbReference type="Pfam" id="PF05171">
    <property type="entry name" value="HemS"/>
    <property type="match status" value="2"/>
</dbReference>
<reference evidence="2" key="1">
    <citation type="submission" date="2024-05" db="EMBL/GenBank/DDBJ databases">
        <authorList>
            <person name="Yang L."/>
            <person name="Pan L."/>
        </authorList>
    </citation>
    <scope>NUCLEOTIDE SEQUENCE</scope>
    <source>
        <strain evidence="2">FCG-7</strain>
    </source>
</reference>
<dbReference type="SUPFAM" id="SSF144064">
    <property type="entry name" value="Heme iron utilization protein-like"/>
    <property type="match status" value="1"/>
</dbReference>
<dbReference type="InterPro" id="IPR007845">
    <property type="entry name" value="HemS/ChuX_dom"/>
</dbReference>
<accession>A0AAU7FEH1</accession>
<dbReference type="KEGG" id="cmav:ABHF33_07465"/>
<proteinExistence type="predicted"/>
<name>A0AAU7FEH1_9NEIS</name>
<dbReference type="AlphaFoldDB" id="A0AAU7FEH1"/>
<dbReference type="RefSeq" id="WP_348946364.1">
    <property type="nucleotide sequence ID" value="NZ_CP157355.1"/>
</dbReference>
<sequence>MNAINHAEQRQHLHAAYQALCAESPKLRAREVARRLQVSEAELVAAQCGVSSVQLTGTPQELFRALPGFGRVMVLTRNDFCVHERHGEYEEVEAEKAIGLVLGKDIDLRLFFNYWRSAFAVIEGERRSIQFFAADGVAVHKVYLTESSNTSYWEQYLAQYQADEIAPLALESYPADTAARHAADPQALREAWLALTDTHGFFPLLRRANVQRLGALEAAGSDLAQVVAADAVETMLNAAAEQQLPIMCFVSSRGVVQIHSGTVSKLLRTGPWFNVLDADFNLHLDTAAVASSWVVNKPTSDGWVTSLELYAANDELIVQFFGVRKPGIPEDKAWRALMESLCTTPLASVCPALQAE</sequence>
<dbReference type="CDD" id="cd16830">
    <property type="entry name" value="HemS-like_N"/>
    <property type="match status" value="1"/>
</dbReference>
<evidence type="ECO:0000259" key="1">
    <source>
        <dbReference type="Pfam" id="PF05171"/>
    </source>
</evidence>
<gene>
    <name evidence="2" type="ORF">ABHF33_07465</name>
</gene>
<dbReference type="CDD" id="cd16831">
    <property type="entry name" value="HemS-like_C"/>
    <property type="match status" value="1"/>
</dbReference>
<organism evidence="2">
    <name type="scientific">Chitinibacter mangrovi</name>
    <dbReference type="NCBI Taxonomy" id="3153927"/>
    <lineage>
        <taxon>Bacteria</taxon>
        <taxon>Pseudomonadati</taxon>
        <taxon>Pseudomonadota</taxon>
        <taxon>Betaproteobacteria</taxon>
        <taxon>Neisseriales</taxon>
        <taxon>Chitinibacteraceae</taxon>
        <taxon>Chitinibacter</taxon>
    </lineage>
</organism>
<dbReference type="Gene3D" id="3.40.1570.10">
    <property type="entry name" value="HemS/ChuS/ChuX like domains"/>
    <property type="match status" value="2"/>
</dbReference>
<feature type="domain" description="Haemin-degrading HemS/ChuX" evidence="1">
    <location>
        <begin position="37"/>
        <end position="160"/>
    </location>
</feature>
<dbReference type="InterPro" id="IPR053733">
    <property type="entry name" value="Heme_Transport_Util_sf"/>
</dbReference>
<feature type="domain" description="Haemin-degrading HemS/ChuX" evidence="1">
    <location>
        <begin position="209"/>
        <end position="341"/>
    </location>
</feature>
<dbReference type="EMBL" id="CP157355">
    <property type="protein sequence ID" value="XBM02093.1"/>
    <property type="molecule type" value="Genomic_DNA"/>
</dbReference>
<dbReference type="GO" id="GO:0006826">
    <property type="term" value="P:iron ion transport"/>
    <property type="evidence" value="ECO:0007669"/>
    <property type="project" value="InterPro"/>
</dbReference>
<evidence type="ECO:0000313" key="2">
    <source>
        <dbReference type="EMBL" id="XBM02093.1"/>
    </source>
</evidence>